<dbReference type="PROSITE" id="PS01033">
    <property type="entry name" value="GLOBIN"/>
    <property type="match status" value="1"/>
</dbReference>
<dbReference type="EMBL" id="BAABJP010000043">
    <property type="protein sequence ID" value="GAA5169686.1"/>
    <property type="molecule type" value="Genomic_DNA"/>
</dbReference>
<evidence type="ECO:0000259" key="14">
    <source>
        <dbReference type="PROSITE" id="PS51384"/>
    </source>
</evidence>
<evidence type="ECO:0000256" key="2">
    <source>
        <dbReference type="ARBA" id="ARBA00001974"/>
    </source>
</evidence>
<keyword evidence="11" id="KW-0349">Heme</keyword>
<keyword evidence="8" id="KW-0520">NAD</keyword>
<dbReference type="Pfam" id="PF00175">
    <property type="entry name" value="NAD_binding_1"/>
    <property type="match status" value="1"/>
</dbReference>
<evidence type="ECO:0000256" key="6">
    <source>
        <dbReference type="ARBA" id="ARBA00022857"/>
    </source>
</evidence>
<reference evidence="16" key="1">
    <citation type="journal article" date="2019" name="Int. J. Syst. Evol. Microbiol.">
        <title>The Global Catalogue of Microorganisms (GCM) 10K type strain sequencing project: providing services to taxonomists for standard genome sequencing and annotation.</title>
        <authorList>
            <consortium name="The Broad Institute Genomics Platform"/>
            <consortium name="The Broad Institute Genome Sequencing Center for Infectious Disease"/>
            <person name="Wu L."/>
            <person name="Ma J."/>
        </authorList>
    </citation>
    <scope>NUCLEOTIDE SEQUENCE [LARGE SCALE GENOMIC DNA]</scope>
    <source>
        <strain evidence="16">JCM 18303</strain>
    </source>
</reference>
<dbReference type="InterPro" id="IPR000971">
    <property type="entry name" value="Globin"/>
</dbReference>
<dbReference type="InterPro" id="IPR050415">
    <property type="entry name" value="MRET"/>
</dbReference>
<comment type="similarity">
    <text evidence="3">In the C-terminal section; belongs to the flavoprotein pyridine nucleotide cytochrome reductase family.</text>
</comment>
<dbReference type="Gene3D" id="2.40.30.10">
    <property type="entry name" value="Translation factors"/>
    <property type="match status" value="1"/>
</dbReference>
<dbReference type="Gene3D" id="3.40.50.80">
    <property type="entry name" value="Nucleotide-binding domain of ferredoxin-NADP reductase (FNR) module"/>
    <property type="match status" value="1"/>
</dbReference>
<dbReference type="Pfam" id="PF00042">
    <property type="entry name" value="Globin"/>
    <property type="match status" value="1"/>
</dbReference>
<evidence type="ECO:0000256" key="11">
    <source>
        <dbReference type="RuleBase" id="RU000356"/>
    </source>
</evidence>
<evidence type="ECO:0000256" key="1">
    <source>
        <dbReference type="ARBA" id="ARBA00001970"/>
    </source>
</evidence>
<dbReference type="PANTHER" id="PTHR47354">
    <property type="entry name" value="NADH OXIDOREDUCTASE HCR"/>
    <property type="match status" value="1"/>
</dbReference>
<gene>
    <name evidence="15" type="ORF">GCM10023321_65670</name>
</gene>
<evidence type="ECO:0000256" key="10">
    <source>
        <dbReference type="ARBA" id="ARBA00049433"/>
    </source>
</evidence>
<dbReference type="PANTHER" id="PTHR47354:SF5">
    <property type="entry name" value="PROTEIN RFBI"/>
    <property type="match status" value="1"/>
</dbReference>
<sequence>MSAQPLLSDYPTPRRGAGMSAPQVPHIPAQAGPHIPTQGAPGVPPPSPERASQMVELIRGSWALVEDRAEELAKDFYAFLFQRAPETRELFPANMQVQRSRLLRALVHVVQMVDRPDELGTFLSQLGRDHRKFGVVARHYQAVGAALVGAIEMHSGSAWTPEVRGAWLEAYGVISQTMCTAAEAEHGPASWLGRVLTHRRLSWDVALVQVQTGAPIPYRAGQYLSVETPRRPRLWRYLSPANAPRDDGVIEFHVRAVENGWVSRAIVAHTQPGDVWRLGPPMGGMTVDRESGRDQLMVVGGTGLAPIKAILEDMSRQPDNPRTEVFAGARTYEELYDFASLRQMSYTNPWLSVVPVVEDDDGLSGAEVGTLADVVTRYGAWQDHDVLVCGSPDMIRATVSRMLVAGTPLDQIRYDPFTLD</sequence>
<dbReference type="InterPro" id="IPR017938">
    <property type="entry name" value="Riboflavin_synthase-like_b-brl"/>
</dbReference>
<evidence type="ECO:0000256" key="9">
    <source>
        <dbReference type="ARBA" id="ARBA00048649"/>
    </source>
</evidence>
<dbReference type="EC" id="1.14.12.17" evidence="4"/>
<feature type="domain" description="FAD-binding FR-type" evidence="14">
    <location>
        <begin position="188"/>
        <end position="288"/>
    </location>
</feature>
<keyword evidence="5" id="KW-0001">2Fe-2S</keyword>
<dbReference type="SUPFAM" id="SSF63380">
    <property type="entry name" value="Riboflavin synthase domain-like"/>
    <property type="match status" value="1"/>
</dbReference>
<dbReference type="InterPro" id="IPR009050">
    <property type="entry name" value="Globin-like_sf"/>
</dbReference>
<protein>
    <recommendedName>
        <fullName evidence="4">nitric oxide dioxygenase</fullName>
        <ecNumber evidence="4">1.14.12.17</ecNumber>
    </recommendedName>
</protein>
<feature type="region of interest" description="Disordered" evidence="12">
    <location>
        <begin position="1"/>
        <end position="50"/>
    </location>
</feature>
<evidence type="ECO:0000256" key="4">
    <source>
        <dbReference type="ARBA" id="ARBA00012229"/>
    </source>
</evidence>
<evidence type="ECO:0000256" key="3">
    <source>
        <dbReference type="ARBA" id="ARBA00006401"/>
    </source>
</evidence>
<keyword evidence="11" id="KW-0813">Transport</keyword>
<organism evidence="15 16">
    <name type="scientific">Pseudonocardia eucalypti</name>
    <dbReference type="NCBI Taxonomy" id="648755"/>
    <lineage>
        <taxon>Bacteria</taxon>
        <taxon>Bacillati</taxon>
        <taxon>Actinomycetota</taxon>
        <taxon>Actinomycetes</taxon>
        <taxon>Pseudonocardiales</taxon>
        <taxon>Pseudonocardiaceae</taxon>
        <taxon>Pseudonocardia</taxon>
    </lineage>
</organism>
<comment type="cofactor">
    <cofactor evidence="1">
        <name>heme b</name>
        <dbReference type="ChEBI" id="CHEBI:60344"/>
    </cofactor>
</comment>
<dbReference type="InterPro" id="IPR017927">
    <property type="entry name" value="FAD-bd_FR_type"/>
</dbReference>
<comment type="catalytic activity">
    <reaction evidence="9">
        <text>2 nitric oxide + NADH + 2 O2 = 2 nitrate + NAD(+) + H(+)</text>
        <dbReference type="Rhea" id="RHEA:19469"/>
        <dbReference type="ChEBI" id="CHEBI:15378"/>
        <dbReference type="ChEBI" id="CHEBI:15379"/>
        <dbReference type="ChEBI" id="CHEBI:16480"/>
        <dbReference type="ChEBI" id="CHEBI:17632"/>
        <dbReference type="ChEBI" id="CHEBI:57540"/>
        <dbReference type="ChEBI" id="CHEBI:57945"/>
        <dbReference type="EC" id="1.14.12.17"/>
    </reaction>
</comment>
<keyword evidence="11" id="KW-0561">Oxygen transport</keyword>
<dbReference type="InterPro" id="IPR012292">
    <property type="entry name" value="Globin/Proto"/>
</dbReference>
<dbReference type="CDD" id="cd19753">
    <property type="entry name" value="Mb-like_oxidoreductase"/>
    <property type="match status" value="1"/>
</dbReference>
<keyword evidence="11" id="KW-0408">Iron</keyword>
<comment type="caution">
    <text evidence="15">The sequence shown here is derived from an EMBL/GenBank/DDBJ whole genome shotgun (WGS) entry which is preliminary data.</text>
</comment>
<dbReference type="InterPro" id="IPR001433">
    <property type="entry name" value="OxRdtase_FAD/NAD-bd"/>
</dbReference>
<comment type="cofactor">
    <cofactor evidence="2">
        <name>FAD</name>
        <dbReference type="ChEBI" id="CHEBI:57692"/>
    </cofactor>
</comment>
<keyword evidence="16" id="KW-1185">Reference proteome</keyword>
<accession>A0ABP9QZY8</accession>
<evidence type="ECO:0000256" key="7">
    <source>
        <dbReference type="ARBA" id="ARBA00023014"/>
    </source>
</evidence>
<evidence type="ECO:0000256" key="8">
    <source>
        <dbReference type="ARBA" id="ARBA00023027"/>
    </source>
</evidence>
<evidence type="ECO:0000259" key="13">
    <source>
        <dbReference type="PROSITE" id="PS01033"/>
    </source>
</evidence>
<dbReference type="InterPro" id="IPR008333">
    <property type="entry name" value="Cbr1-like_FAD-bd_dom"/>
</dbReference>
<feature type="domain" description="Globin" evidence="13">
    <location>
        <begin position="48"/>
        <end position="183"/>
    </location>
</feature>
<dbReference type="SUPFAM" id="SSF52343">
    <property type="entry name" value="Ferredoxin reductase-like, C-terminal NADP-linked domain"/>
    <property type="match status" value="1"/>
</dbReference>
<dbReference type="Gene3D" id="1.10.490.10">
    <property type="entry name" value="Globins"/>
    <property type="match status" value="1"/>
</dbReference>
<name>A0ABP9QZY8_9PSEU</name>
<evidence type="ECO:0000256" key="5">
    <source>
        <dbReference type="ARBA" id="ARBA00022714"/>
    </source>
</evidence>
<dbReference type="PRINTS" id="PR00410">
    <property type="entry name" value="PHEHYDRXLASE"/>
</dbReference>
<dbReference type="Proteomes" id="UP001428817">
    <property type="component" value="Unassembled WGS sequence"/>
</dbReference>
<dbReference type="Pfam" id="PF00970">
    <property type="entry name" value="FAD_binding_6"/>
    <property type="match status" value="1"/>
</dbReference>
<comment type="catalytic activity">
    <reaction evidence="10">
        <text>2 nitric oxide + NADPH + 2 O2 = 2 nitrate + NADP(+) + H(+)</text>
        <dbReference type="Rhea" id="RHEA:19465"/>
        <dbReference type="ChEBI" id="CHEBI:15378"/>
        <dbReference type="ChEBI" id="CHEBI:15379"/>
        <dbReference type="ChEBI" id="CHEBI:16480"/>
        <dbReference type="ChEBI" id="CHEBI:17632"/>
        <dbReference type="ChEBI" id="CHEBI:57783"/>
        <dbReference type="ChEBI" id="CHEBI:58349"/>
        <dbReference type="EC" id="1.14.12.17"/>
    </reaction>
</comment>
<keyword evidence="11" id="KW-0479">Metal-binding</keyword>
<keyword evidence="6" id="KW-0521">NADP</keyword>
<dbReference type="InterPro" id="IPR039261">
    <property type="entry name" value="FNR_nucleotide-bd"/>
</dbReference>
<dbReference type="CDD" id="cd06187">
    <property type="entry name" value="O2ase_reductase_like"/>
    <property type="match status" value="1"/>
</dbReference>
<comment type="similarity">
    <text evidence="11">Belongs to the globin family.</text>
</comment>
<keyword evidence="7" id="KW-0411">Iron-sulfur</keyword>
<evidence type="ECO:0000256" key="12">
    <source>
        <dbReference type="SAM" id="MobiDB-lite"/>
    </source>
</evidence>
<dbReference type="SUPFAM" id="SSF46458">
    <property type="entry name" value="Globin-like"/>
    <property type="match status" value="1"/>
</dbReference>
<evidence type="ECO:0000313" key="16">
    <source>
        <dbReference type="Proteomes" id="UP001428817"/>
    </source>
</evidence>
<evidence type="ECO:0000313" key="15">
    <source>
        <dbReference type="EMBL" id="GAA5169686.1"/>
    </source>
</evidence>
<dbReference type="PROSITE" id="PS51384">
    <property type="entry name" value="FAD_FR"/>
    <property type="match status" value="1"/>
</dbReference>
<proteinExistence type="inferred from homology"/>